<proteinExistence type="predicted"/>
<dbReference type="Proteomes" id="UP000255108">
    <property type="component" value="Unassembled WGS sequence"/>
</dbReference>
<feature type="domain" description="Integrase catalytic" evidence="1">
    <location>
        <begin position="1"/>
        <end position="54"/>
    </location>
</feature>
<protein>
    <submittedName>
        <fullName evidence="2">Integrase core domain</fullName>
    </submittedName>
    <submittedName>
        <fullName evidence="3">Integrase-like protein</fullName>
    </submittedName>
</protein>
<dbReference type="EMBL" id="UGHR01000001">
    <property type="protein sequence ID" value="STQ90235.1"/>
    <property type="molecule type" value="Genomic_DNA"/>
</dbReference>
<gene>
    <name evidence="3" type="ORF">EV682_10529</name>
    <name evidence="2" type="ORF">NCTC11159_01299</name>
</gene>
<keyword evidence="5" id="KW-1185">Reference proteome</keyword>
<organism evidence="2 4">
    <name type="scientific">Iodobacter fluviatilis</name>
    <dbReference type="NCBI Taxonomy" id="537"/>
    <lineage>
        <taxon>Bacteria</taxon>
        <taxon>Pseudomonadati</taxon>
        <taxon>Pseudomonadota</taxon>
        <taxon>Betaproteobacteria</taxon>
        <taxon>Neisseriales</taxon>
        <taxon>Chitinibacteraceae</taxon>
        <taxon>Iodobacter</taxon>
    </lineage>
</organism>
<dbReference type="Proteomes" id="UP000295794">
    <property type="component" value="Unassembled WGS sequence"/>
</dbReference>
<evidence type="ECO:0000313" key="5">
    <source>
        <dbReference type="Proteomes" id="UP000295794"/>
    </source>
</evidence>
<accession>A0A377Q658</accession>
<dbReference type="AlphaFoldDB" id="A0A377Q658"/>
<dbReference type="SUPFAM" id="SSF53098">
    <property type="entry name" value="Ribonuclease H-like"/>
    <property type="match status" value="1"/>
</dbReference>
<dbReference type="InterPro" id="IPR012337">
    <property type="entry name" value="RNaseH-like_sf"/>
</dbReference>
<dbReference type="PROSITE" id="PS50994">
    <property type="entry name" value="INTEGRASE"/>
    <property type="match status" value="1"/>
</dbReference>
<evidence type="ECO:0000259" key="1">
    <source>
        <dbReference type="PROSITE" id="PS50994"/>
    </source>
</evidence>
<evidence type="ECO:0000313" key="2">
    <source>
        <dbReference type="EMBL" id="STQ90235.1"/>
    </source>
</evidence>
<dbReference type="InterPro" id="IPR036397">
    <property type="entry name" value="RNaseH_sf"/>
</dbReference>
<name>A0A377Q658_9NEIS</name>
<dbReference type="Gene3D" id="3.30.420.10">
    <property type="entry name" value="Ribonuclease H-like superfamily/Ribonuclease H"/>
    <property type="match status" value="1"/>
</dbReference>
<dbReference type="InterPro" id="IPR001584">
    <property type="entry name" value="Integrase_cat-core"/>
</dbReference>
<evidence type="ECO:0000313" key="4">
    <source>
        <dbReference type="Proteomes" id="UP000255108"/>
    </source>
</evidence>
<dbReference type="GO" id="GO:0003676">
    <property type="term" value="F:nucleic acid binding"/>
    <property type="evidence" value="ECO:0007669"/>
    <property type="project" value="InterPro"/>
</dbReference>
<dbReference type="GO" id="GO:0015074">
    <property type="term" value="P:DNA integration"/>
    <property type="evidence" value="ECO:0007669"/>
    <property type="project" value="InterPro"/>
</dbReference>
<reference evidence="2 4" key="1">
    <citation type="submission" date="2018-06" db="EMBL/GenBank/DDBJ databases">
        <authorList>
            <consortium name="Pathogen Informatics"/>
            <person name="Doyle S."/>
        </authorList>
    </citation>
    <scope>NUCLEOTIDE SEQUENCE [LARGE SCALE GENOMIC DNA]</scope>
    <source>
        <strain evidence="2 4">NCTC11159</strain>
    </source>
</reference>
<evidence type="ECO:0000313" key="3">
    <source>
        <dbReference type="EMBL" id="TCU86904.1"/>
    </source>
</evidence>
<sequence length="54" mass="6538">MALDNGPEYIRQLLKNWMKQYSIEWANIQLSNPQHNAYIERYNCTVHDEWLVPC</sequence>
<dbReference type="EMBL" id="SMBT01000005">
    <property type="protein sequence ID" value="TCU86904.1"/>
    <property type="molecule type" value="Genomic_DNA"/>
</dbReference>
<reference evidence="3 5" key="2">
    <citation type="submission" date="2019-03" db="EMBL/GenBank/DDBJ databases">
        <title>Genomic Encyclopedia of Type Strains, Phase IV (KMG-IV): sequencing the most valuable type-strain genomes for metagenomic binning, comparative biology and taxonomic classification.</title>
        <authorList>
            <person name="Goeker M."/>
        </authorList>
    </citation>
    <scope>NUCLEOTIDE SEQUENCE [LARGE SCALE GENOMIC DNA]</scope>
    <source>
        <strain evidence="3 5">DSM 3764</strain>
    </source>
</reference>